<accession>A0A9X3WUC6</accession>
<comment type="caution">
    <text evidence="3">The sequence shown here is derived from an EMBL/GenBank/DDBJ whole genome shotgun (WGS) entry which is preliminary data.</text>
</comment>
<dbReference type="EMBL" id="JAMQKB010000008">
    <property type="protein sequence ID" value="MDC3424773.1"/>
    <property type="molecule type" value="Genomic_DNA"/>
</dbReference>
<feature type="domain" description="Glycosyl transferase family 1" evidence="1">
    <location>
        <begin position="203"/>
        <end position="362"/>
    </location>
</feature>
<dbReference type="Gene3D" id="3.40.50.2000">
    <property type="entry name" value="Glycogen Phosphorylase B"/>
    <property type="match status" value="2"/>
</dbReference>
<feature type="domain" description="Glycosyltransferase subfamily 4-like N-terminal" evidence="2">
    <location>
        <begin position="27"/>
        <end position="191"/>
    </location>
</feature>
<dbReference type="Pfam" id="PF00534">
    <property type="entry name" value="Glycos_transf_1"/>
    <property type="match status" value="1"/>
</dbReference>
<dbReference type="AlphaFoldDB" id="A0A9X3WUC6"/>
<dbReference type="NCBIfam" id="TIGR03999">
    <property type="entry name" value="thiol_BshA"/>
    <property type="match status" value="1"/>
</dbReference>
<dbReference type="Pfam" id="PF13439">
    <property type="entry name" value="Glyco_transf_4"/>
    <property type="match status" value="1"/>
</dbReference>
<reference evidence="3" key="1">
    <citation type="submission" date="2022-06" db="EMBL/GenBank/DDBJ databases">
        <title>Aquibacillus sp. a new bacterium isolated from soil saline samples.</title>
        <authorList>
            <person name="Galisteo C."/>
            <person name="De La Haba R."/>
            <person name="Sanchez-Porro C."/>
            <person name="Ventosa A."/>
        </authorList>
    </citation>
    <scope>NUCLEOTIDE SEQUENCE</scope>
    <source>
        <strain evidence="3">3ASR75-11</strain>
    </source>
</reference>
<dbReference type="GO" id="GO:0071793">
    <property type="term" value="P:bacillithiol biosynthetic process"/>
    <property type="evidence" value="ECO:0007669"/>
    <property type="project" value="InterPro"/>
</dbReference>
<dbReference type="SUPFAM" id="SSF53756">
    <property type="entry name" value="UDP-Glycosyltransferase/glycogen phosphorylase"/>
    <property type="match status" value="1"/>
</dbReference>
<gene>
    <name evidence="3" type="primary">bshA</name>
    <name evidence="3" type="ORF">NC797_09650</name>
</gene>
<dbReference type="GO" id="GO:0016757">
    <property type="term" value="F:glycosyltransferase activity"/>
    <property type="evidence" value="ECO:0007669"/>
    <property type="project" value="InterPro"/>
</dbReference>
<protein>
    <submittedName>
        <fullName evidence="3">N-acetyl-alpha-D-glucosaminyl L-malate synthase BshA</fullName>
    </submittedName>
</protein>
<dbReference type="InterPro" id="IPR001296">
    <property type="entry name" value="Glyco_trans_1"/>
</dbReference>
<dbReference type="PANTHER" id="PTHR45947:SF3">
    <property type="entry name" value="SULFOQUINOVOSYL TRANSFERASE SQD2"/>
    <property type="match status" value="1"/>
</dbReference>
<dbReference type="PANTHER" id="PTHR45947">
    <property type="entry name" value="SULFOQUINOVOSYL TRANSFERASE SQD2"/>
    <property type="match status" value="1"/>
</dbReference>
<evidence type="ECO:0000259" key="2">
    <source>
        <dbReference type="Pfam" id="PF13439"/>
    </source>
</evidence>
<organism evidence="3 4">
    <name type="scientific">Terrihalobacillus insolitus</name>
    <dbReference type="NCBI Taxonomy" id="2950438"/>
    <lineage>
        <taxon>Bacteria</taxon>
        <taxon>Bacillati</taxon>
        <taxon>Bacillota</taxon>
        <taxon>Bacilli</taxon>
        <taxon>Bacillales</taxon>
        <taxon>Bacillaceae</taxon>
        <taxon>Terrihalobacillus</taxon>
    </lineage>
</organism>
<dbReference type="Proteomes" id="UP001145050">
    <property type="component" value="Unassembled WGS sequence"/>
</dbReference>
<name>A0A9X3WUC6_9BACI</name>
<dbReference type="InterPro" id="IPR023881">
    <property type="entry name" value="Thiol_BshA"/>
</dbReference>
<evidence type="ECO:0000313" key="3">
    <source>
        <dbReference type="EMBL" id="MDC3424773.1"/>
    </source>
</evidence>
<evidence type="ECO:0000259" key="1">
    <source>
        <dbReference type="Pfam" id="PF00534"/>
    </source>
</evidence>
<dbReference type="RefSeq" id="WP_272436575.1">
    <property type="nucleotide sequence ID" value="NZ_JAMQKB010000008.1"/>
</dbReference>
<keyword evidence="4" id="KW-1185">Reference proteome</keyword>
<dbReference type="InterPro" id="IPR050194">
    <property type="entry name" value="Glycosyltransferase_grp1"/>
</dbReference>
<evidence type="ECO:0000313" key="4">
    <source>
        <dbReference type="Proteomes" id="UP001145050"/>
    </source>
</evidence>
<proteinExistence type="predicted"/>
<dbReference type="InterPro" id="IPR028098">
    <property type="entry name" value="Glyco_trans_4-like_N"/>
</dbReference>
<sequence length="400" mass="45100">MEGNRASKKKKRKWFGMKIGITCYPSVGGSGIIATELGKLLAERGHDIHFITSSVPFRLNEIYPNIYFHEVEVNHYPVFQYPPYDLSLANKMAEVMDQEKLDILHVHYAMPHAVCAILARDIAQHKVKIVTTLHGTDITVLGIDKSLKKMIKHGIEQSDVVTAVSKSLVEQTQQMLDVSKDIHVVYNFVNEAEYYRSENKKLKLEYGIKDEEKVIIHISNFRKVKRVEDVILAFEKIKKQIPAKLLLVGDGPEHSEIYQLVQEKGLQQNVLFLGKQRNIPQLFSIADLKLLLSEKESFGLVLLEAMACGVPGIGTKIGGIPEVIVDGVNGHLVELGDIDDVCSKAIKLLSNPDQWRQFSEAAIGYVHDHFNSKRILNEFLTLYELALKTTGDENEKQSIS</sequence>